<reference evidence="1" key="2">
    <citation type="submission" date="2023-05" db="EMBL/GenBank/DDBJ databases">
        <authorList>
            <consortium name="Lawrence Berkeley National Laboratory"/>
            <person name="Steindorff A."/>
            <person name="Hensen N."/>
            <person name="Bonometti L."/>
            <person name="Westerberg I."/>
            <person name="Brannstrom I.O."/>
            <person name="Guillou S."/>
            <person name="Cros-Aarteil S."/>
            <person name="Calhoun S."/>
            <person name="Haridas S."/>
            <person name="Kuo A."/>
            <person name="Mondo S."/>
            <person name="Pangilinan J."/>
            <person name="Riley R."/>
            <person name="Labutti K."/>
            <person name="Andreopoulos B."/>
            <person name="Lipzen A."/>
            <person name="Chen C."/>
            <person name="Yanf M."/>
            <person name="Daum C."/>
            <person name="Ng V."/>
            <person name="Clum A."/>
            <person name="Ohm R."/>
            <person name="Martin F."/>
            <person name="Silar P."/>
            <person name="Natvig D."/>
            <person name="Lalanne C."/>
            <person name="Gautier V."/>
            <person name="Ament-Velasquez S.L."/>
            <person name="Kruys A."/>
            <person name="Hutchinson M.I."/>
            <person name="Powell A.J."/>
            <person name="Barry K."/>
            <person name="Miller A.N."/>
            <person name="Grigoriev I.V."/>
            <person name="Debuchy R."/>
            <person name="Gladieux P."/>
            <person name="Thoren M.H."/>
            <person name="Johannesson H."/>
        </authorList>
    </citation>
    <scope>NUCLEOTIDE SEQUENCE</scope>
    <source>
        <strain evidence="1">CBS 141.50</strain>
    </source>
</reference>
<dbReference type="RefSeq" id="XP_062632456.1">
    <property type="nucleotide sequence ID" value="XM_062782470.1"/>
</dbReference>
<comment type="caution">
    <text evidence="1">The sequence shown here is derived from an EMBL/GenBank/DDBJ whole genome shotgun (WGS) entry which is preliminary data.</text>
</comment>
<keyword evidence="2" id="KW-1185">Reference proteome</keyword>
<sequence>MNRQTFWAQRQPALQALSTSPPLFFDLPTPQSQSVGASQYARTKAVMAVDAGNLTDAATQHSLSQETVILTAWAILLRAYAGGADDDGVLGFGACLDREGAAWVVSQVEVTGERAVVGGVMREVEEREVGEVVRGGNGWEDLKGFAAGTGVEGMGGGGLGGVKTAVFVHGGRARSGEMYLP</sequence>
<dbReference type="Gene3D" id="3.30.559.30">
    <property type="entry name" value="Nonribosomal peptide synthetase, condensation domain"/>
    <property type="match status" value="1"/>
</dbReference>
<dbReference type="AlphaFoldDB" id="A0AAN6ZH85"/>
<organism evidence="1 2">
    <name type="scientific">Dichotomopilus funicola</name>
    <dbReference type="NCBI Taxonomy" id="1934379"/>
    <lineage>
        <taxon>Eukaryota</taxon>
        <taxon>Fungi</taxon>
        <taxon>Dikarya</taxon>
        <taxon>Ascomycota</taxon>
        <taxon>Pezizomycotina</taxon>
        <taxon>Sordariomycetes</taxon>
        <taxon>Sordariomycetidae</taxon>
        <taxon>Sordariales</taxon>
        <taxon>Chaetomiaceae</taxon>
        <taxon>Dichotomopilus</taxon>
    </lineage>
</organism>
<dbReference type="GeneID" id="87819083"/>
<dbReference type="SUPFAM" id="SSF52777">
    <property type="entry name" value="CoA-dependent acyltransferases"/>
    <property type="match status" value="1"/>
</dbReference>
<dbReference type="EMBL" id="MU853704">
    <property type="protein sequence ID" value="KAK4139085.1"/>
    <property type="molecule type" value="Genomic_DNA"/>
</dbReference>
<gene>
    <name evidence="1" type="ORF">C8A04DRAFT_33455</name>
</gene>
<feature type="non-terminal residue" evidence="1">
    <location>
        <position position="181"/>
    </location>
</feature>
<proteinExistence type="predicted"/>
<protein>
    <submittedName>
        <fullName evidence="1">Uncharacterized protein</fullName>
    </submittedName>
</protein>
<name>A0AAN6ZH85_9PEZI</name>
<reference evidence="1" key="1">
    <citation type="journal article" date="2023" name="Mol. Phylogenet. Evol.">
        <title>Genome-scale phylogeny and comparative genomics of the fungal order Sordariales.</title>
        <authorList>
            <person name="Hensen N."/>
            <person name="Bonometti L."/>
            <person name="Westerberg I."/>
            <person name="Brannstrom I.O."/>
            <person name="Guillou S."/>
            <person name="Cros-Aarteil S."/>
            <person name="Calhoun S."/>
            <person name="Haridas S."/>
            <person name="Kuo A."/>
            <person name="Mondo S."/>
            <person name="Pangilinan J."/>
            <person name="Riley R."/>
            <person name="LaButti K."/>
            <person name="Andreopoulos B."/>
            <person name="Lipzen A."/>
            <person name="Chen C."/>
            <person name="Yan M."/>
            <person name="Daum C."/>
            <person name="Ng V."/>
            <person name="Clum A."/>
            <person name="Steindorff A."/>
            <person name="Ohm R.A."/>
            <person name="Martin F."/>
            <person name="Silar P."/>
            <person name="Natvig D.O."/>
            <person name="Lalanne C."/>
            <person name="Gautier V."/>
            <person name="Ament-Velasquez S.L."/>
            <person name="Kruys A."/>
            <person name="Hutchinson M.I."/>
            <person name="Powell A.J."/>
            <person name="Barry K."/>
            <person name="Miller A.N."/>
            <person name="Grigoriev I.V."/>
            <person name="Debuchy R."/>
            <person name="Gladieux P."/>
            <person name="Hiltunen Thoren M."/>
            <person name="Johannesson H."/>
        </authorList>
    </citation>
    <scope>NUCLEOTIDE SEQUENCE</scope>
    <source>
        <strain evidence="1">CBS 141.50</strain>
    </source>
</reference>
<evidence type="ECO:0000313" key="2">
    <source>
        <dbReference type="Proteomes" id="UP001302676"/>
    </source>
</evidence>
<accession>A0AAN6ZH85</accession>
<dbReference type="Proteomes" id="UP001302676">
    <property type="component" value="Unassembled WGS sequence"/>
</dbReference>
<evidence type="ECO:0000313" key="1">
    <source>
        <dbReference type="EMBL" id="KAK4139085.1"/>
    </source>
</evidence>